<evidence type="ECO:0000256" key="2">
    <source>
        <dbReference type="SAM" id="MobiDB-lite"/>
    </source>
</evidence>
<sequence>MPSSLSAVSSVVPSDVGPNIAPVQQIRTPYLRTQAIHHCPNQGAARMNRAELIRLLMTTMVNDEAKAIQSFLRRHVGDLNTAAAPRLGAIHRQMQLTYDATLMRAYLQSSERNANAIISSFDQRDSNGTTAKTVADIRNAPTVRCPGPGDNTILPELPKWPQIPSASLKDDCAREFRTGTCIALGPTCAVCSRRTFTKDLLFTKEHYTCKTVETSSIPVHLLKVSDNHLLSRPGNHFSFGHASIEGCALDKNGVHVTDNKAALDICDECHRLLSKTPPKLPPLSLANNNVRGWMPPGLQDVTWFEERLCARFLASAYVVRLYDLSAPGAPEHRPRTMKGHCCAFPLHTVSTASKLPWAVGDGSAMVTCLVIGPRTPRLEDLRHVFRVRRQKVIDLFNFLSDNFLDYPRVSINKAALKELPDDDVPELMMRHIVHQSHDKVPSLFDAETSGVEKHLGLGPDGDDASNARTFLEHHGLLDVNGVTVPAHIRAATALANATRTERPDLIIKHGSAFIQDYNNPSLFPGLFPTLFPWGTGGFESDRAVSLSFDRQAAHLLDLCDGAFRQHWLYIFVVGNIKQRRAIHLGSHLACKSRDYAKCAQDLKALNPALVKMISQHVADGGALDSLTPDEAKIFLLLRKCELVSTHVQGSKAAMNRARADIRAYISKFGIFQLFLTLNPSPVHSPVFQVFYGDRSMELDTSTITLPPAAERAARVADDPVAASDFFHFHVAAVFEFLFGWNVRSRTSKPEGGILGRLAAFFMVKEHTMRGQLHGHILIWLEGGLNPSDLRTHLRSDKTFRERYLAFMDDIISHHIPSSDAMDIAEEHDHEKELRYPRQERPPDVDSDSYKETFTRDHVLLGEEVQRHRCQPTCYKGGRNSCRFLFPHDVVPNTIFDAETNSVLLRTLDPTINWHNPTLLVSTRHNHDLKSVQSGRSGIAAASYITSYATKSDETPVNQINMINTVFQRMDALQEGNDDLKKLLSKCVMQFGRERQLHAKQVATYVRDLTDVWSSHKTVPMLSGKMIALAQSKYGLVSQEDEHNVGANLVPHDGTADPPSNPAPHDGAPAPVHDEVHVAPDDFDADGEDESLITLSFGGRANQTDDYFYRGSTLQDLPFFDFVRYCKLSKKPKKMNRNHHHLHPSHPNFATHCHSYIPTRSLGIPRAIFTKLPRPDGTDTLGEAYCCSMLVHFKPFGITNPLKSRQHTYSQIFSDFAFSTEALTIMRNWLAMFECEDARDADQLLRRKREARRNEEEDTQHLSHLLPDGPNTDLDMESFGNARGTSRATDEYTTALSTCGWFGHSATPESQGAIVATLGSHVQPCPTFTHHRRKKWSKEIKELEQRKHASSAAPQATTGILARDLGNELSSMFEPSTSAGNEISFSSSAVIPPSTIRLHSPTASMENLIQDLAKERNLNASQHLAFKVVATSFFNELQGVEQQPLRLLMHGAAGTGKTVVVRLLRELLERYGKGKEMIFMAPTGKAAAAIGGSTQHSAFSLPVHKRSITSEELLADARQELSTKKIVHLQNTFRDIRWVFFDEVSMTSAEMLADMDQALRVGKQNLDEVFGGVHVLFAGDLCQLPPVGAAPLYRMTTTGSGSAEQRSKNELGRAAWLHIDTVVEFEQQMRMTDSAMAQTLQRLRLRRCVSGDADLLNRNVIRSPTHPQGVLLGDRPGTIVLARTNETVRILNHKKATSEGLLNTGFVTMSHAQDQSSIVMTQKQRETLFAYNGTPQSRTCLGRIPLFIGMPVVFRGGNKSVILGVTNGAFATVAGFDTHKDRAGTTVAKGVLLRFDGLEQLQLSDLPIGTYPILTSQQSFNFKHGEGADAPVARVTRTQLPIQPGFAMTVHSAQGITAPNGVVVDLRCGGFEAYVAASRATRAADLFLIAPVTRSNLNTPALPYSLIQELKRLESLATTTKIKYDSREGDSADKSKRQRDTCDESDTARCSKRRRSISSSNFAPSAEGADTNSVSSAAAPPGFPTPSPYSHAD</sequence>
<comment type="catalytic activity">
    <reaction evidence="1">
        <text>ATP + H2O = ADP + phosphate + H(+)</text>
        <dbReference type="Rhea" id="RHEA:13065"/>
        <dbReference type="ChEBI" id="CHEBI:15377"/>
        <dbReference type="ChEBI" id="CHEBI:15378"/>
        <dbReference type="ChEBI" id="CHEBI:30616"/>
        <dbReference type="ChEBI" id="CHEBI:43474"/>
        <dbReference type="ChEBI" id="CHEBI:456216"/>
        <dbReference type="EC" id="5.6.2.3"/>
    </reaction>
</comment>
<keyword evidence="1" id="KW-0067">ATP-binding</keyword>
<dbReference type="Pfam" id="PF14214">
    <property type="entry name" value="Helitron_like_N"/>
    <property type="match status" value="1"/>
</dbReference>
<dbReference type="GO" id="GO:0000723">
    <property type="term" value="P:telomere maintenance"/>
    <property type="evidence" value="ECO:0007669"/>
    <property type="project" value="InterPro"/>
</dbReference>
<evidence type="ECO:0000313" key="6">
    <source>
        <dbReference type="EMBL" id="KAE8246482.1"/>
    </source>
</evidence>
<dbReference type="GO" id="GO:0005524">
    <property type="term" value="F:ATP binding"/>
    <property type="evidence" value="ECO:0007669"/>
    <property type="project" value="UniProtKB-KW"/>
</dbReference>
<dbReference type="EMBL" id="LWDF02000479">
    <property type="protein sequence ID" value="KAE8246482.1"/>
    <property type="molecule type" value="Genomic_DNA"/>
</dbReference>
<feature type="region of interest" description="Disordered" evidence="2">
    <location>
        <begin position="1045"/>
        <end position="1079"/>
    </location>
</feature>
<dbReference type="EC" id="5.6.2.3" evidence="1"/>
<dbReference type="Pfam" id="PF05970">
    <property type="entry name" value="PIF1"/>
    <property type="match status" value="1"/>
</dbReference>
<proteinExistence type="inferred from homology"/>
<keyword evidence="1" id="KW-0227">DNA damage</keyword>
<organism evidence="6 7">
    <name type="scientific">Tilletia indica</name>
    <dbReference type="NCBI Taxonomy" id="43049"/>
    <lineage>
        <taxon>Eukaryota</taxon>
        <taxon>Fungi</taxon>
        <taxon>Dikarya</taxon>
        <taxon>Basidiomycota</taxon>
        <taxon>Ustilaginomycotina</taxon>
        <taxon>Exobasidiomycetes</taxon>
        <taxon>Tilletiales</taxon>
        <taxon>Tilletiaceae</taxon>
        <taxon>Tilletia</taxon>
    </lineage>
</organism>
<dbReference type="InterPro" id="IPR027417">
    <property type="entry name" value="P-loop_NTPase"/>
</dbReference>
<evidence type="ECO:0000259" key="3">
    <source>
        <dbReference type="Pfam" id="PF05970"/>
    </source>
</evidence>
<dbReference type="InterPro" id="IPR051055">
    <property type="entry name" value="PIF1_helicase"/>
</dbReference>
<feature type="region of interest" description="Disordered" evidence="2">
    <location>
        <begin position="1924"/>
        <end position="1992"/>
    </location>
</feature>
<dbReference type="Gene3D" id="3.40.50.300">
    <property type="entry name" value="P-loop containing nucleotide triphosphate hydrolases"/>
    <property type="match status" value="1"/>
</dbReference>
<reference evidence="6" key="2">
    <citation type="journal article" date="2019" name="IMA Fungus">
        <title>Genome sequencing and comparison of five Tilletia species to identify candidate genes for the detection of regulated species infecting wheat.</title>
        <authorList>
            <person name="Nguyen H.D.T."/>
            <person name="Sultana T."/>
            <person name="Kesanakurti P."/>
            <person name="Hambleton S."/>
        </authorList>
    </citation>
    <scope>NUCLEOTIDE SEQUENCE</scope>
    <source>
        <strain evidence="6">DAOMC 236416</strain>
    </source>
</reference>
<feature type="region of interest" description="Disordered" evidence="2">
    <location>
        <begin position="1250"/>
        <end position="1271"/>
    </location>
</feature>
<gene>
    <name evidence="6" type="ORF">A4X13_0g5770</name>
</gene>
<reference evidence="6" key="1">
    <citation type="submission" date="2016-04" db="EMBL/GenBank/DDBJ databases">
        <authorList>
            <person name="Nguyen H.D."/>
            <person name="Samba Siva P."/>
            <person name="Cullis J."/>
            <person name="Levesque C.A."/>
            <person name="Hambleton S."/>
        </authorList>
    </citation>
    <scope>NUCLEOTIDE SEQUENCE</scope>
    <source>
        <strain evidence="6">DAOMC 236416</strain>
    </source>
</reference>
<evidence type="ECO:0000259" key="4">
    <source>
        <dbReference type="Pfam" id="PF14214"/>
    </source>
</evidence>
<dbReference type="GO" id="GO:0006310">
    <property type="term" value="P:DNA recombination"/>
    <property type="evidence" value="ECO:0007669"/>
    <property type="project" value="UniProtKB-KW"/>
</dbReference>
<comment type="cofactor">
    <cofactor evidence="1">
        <name>Mg(2+)</name>
        <dbReference type="ChEBI" id="CHEBI:18420"/>
    </cofactor>
</comment>
<feature type="region of interest" description="Disordered" evidence="2">
    <location>
        <begin position="828"/>
        <end position="848"/>
    </location>
</feature>
<dbReference type="InterPro" id="IPR046700">
    <property type="entry name" value="DUF6570"/>
</dbReference>
<feature type="compositionally biased region" description="Basic and acidic residues" evidence="2">
    <location>
        <begin position="1924"/>
        <end position="1948"/>
    </location>
</feature>
<dbReference type="PANTHER" id="PTHR47642">
    <property type="entry name" value="ATP-DEPENDENT DNA HELICASE"/>
    <property type="match status" value="1"/>
</dbReference>
<dbReference type="InterPro" id="IPR010285">
    <property type="entry name" value="DNA_helicase_pif1-like_DEAD"/>
</dbReference>
<keyword evidence="1" id="KW-0233">DNA recombination</keyword>
<feature type="domain" description="DUF6570" evidence="5">
    <location>
        <begin position="278"/>
        <end position="416"/>
    </location>
</feature>
<keyword evidence="1" id="KW-0378">Hydrolase</keyword>
<dbReference type="GO" id="GO:0006281">
    <property type="term" value="P:DNA repair"/>
    <property type="evidence" value="ECO:0007669"/>
    <property type="project" value="UniProtKB-KW"/>
</dbReference>
<comment type="caution">
    <text evidence="6">The sequence shown here is derived from an EMBL/GenBank/DDBJ whole genome shotgun (WGS) entry which is preliminary data.</text>
</comment>
<dbReference type="SUPFAM" id="SSF52540">
    <property type="entry name" value="P-loop containing nucleoside triphosphate hydrolases"/>
    <property type="match status" value="2"/>
</dbReference>
<comment type="similarity">
    <text evidence="1">Belongs to the helicase family.</text>
</comment>
<evidence type="ECO:0000256" key="1">
    <source>
        <dbReference type="RuleBase" id="RU363044"/>
    </source>
</evidence>
<evidence type="ECO:0000259" key="5">
    <source>
        <dbReference type="Pfam" id="PF20209"/>
    </source>
</evidence>
<dbReference type="Pfam" id="PF20209">
    <property type="entry name" value="DUF6570"/>
    <property type="match status" value="1"/>
</dbReference>
<keyword evidence="1" id="KW-0234">DNA repair</keyword>
<keyword evidence="7" id="KW-1185">Reference proteome</keyword>
<dbReference type="Proteomes" id="UP000077521">
    <property type="component" value="Unassembled WGS sequence"/>
</dbReference>
<dbReference type="InterPro" id="IPR025476">
    <property type="entry name" value="Helitron_helicase-like"/>
</dbReference>
<keyword evidence="1" id="KW-0547">Nucleotide-binding</keyword>
<keyword evidence="1" id="KW-0347">Helicase</keyword>
<accession>A0A8T8SR71</accession>
<name>A0A8T8SR71_9BASI</name>
<evidence type="ECO:0000313" key="7">
    <source>
        <dbReference type="Proteomes" id="UP000077521"/>
    </source>
</evidence>
<protein>
    <recommendedName>
        <fullName evidence="1">ATP-dependent DNA helicase</fullName>
        <ecNumber evidence="1">5.6.2.3</ecNumber>
    </recommendedName>
</protein>
<dbReference type="GO" id="GO:0043139">
    <property type="term" value="F:5'-3' DNA helicase activity"/>
    <property type="evidence" value="ECO:0007669"/>
    <property type="project" value="UniProtKB-EC"/>
</dbReference>
<feature type="domain" description="Helitron helicase-like" evidence="4">
    <location>
        <begin position="553"/>
        <end position="778"/>
    </location>
</feature>
<feature type="domain" description="DNA helicase Pif1-like DEAD-box helicase" evidence="3">
    <location>
        <begin position="1417"/>
        <end position="1636"/>
    </location>
</feature>
<dbReference type="GO" id="GO:0016787">
    <property type="term" value="F:hydrolase activity"/>
    <property type="evidence" value="ECO:0007669"/>
    <property type="project" value="UniProtKB-KW"/>
</dbReference>
<feature type="compositionally biased region" description="Basic and acidic residues" evidence="2">
    <location>
        <begin position="1251"/>
        <end position="1260"/>
    </location>
</feature>